<dbReference type="PANTHER" id="PTHR30304:SF0">
    <property type="entry name" value="D-TAGATOSE-1,6-BISPHOSPHATE ALDOLASE SUBUNIT GATY-RELATED"/>
    <property type="match status" value="1"/>
</dbReference>
<dbReference type="InterPro" id="IPR013785">
    <property type="entry name" value="Aldolase_TIM"/>
</dbReference>
<feature type="binding site" evidence="2">
    <location>
        <position position="182"/>
    </location>
    <ligand>
        <name>dihydroxyacetone phosphate</name>
        <dbReference type="ChEBI" id="CHEBI:57642"/>
    </ligand>
</feature>
<dbReference type="AlphaFoldDB" id="A0A4R3KF28"/>
<dbReference type="GO" id="GO:0008270">
    <property type="term" value="F:zinc ion binding"/>
    <property type="evidence" value="ECO:0007669"/>
    <property type="project" value="InterPro"/>
</dbReference>
<dbReference type="PIRSF" id="PIRSF001359">
    <property type="entry name" value="F_bP_aldolase_II"/>
    <property type="match status" value="1"/>
</dbReference>
<feature type="binding site" evidence="2">
    <location>
        <begin position="210"/>
        <end position="212"/>
    </location>
    <ligand>
        <name>dihydroxyacetone phosphate</name>
        <dbReference type="ChEBI" id="CHEBI:57642"/>
    </ligand>
</feature>
<accession>A0A4R3KF28</accession>
<reference evidence="4 5" key="1">
    <citation type="submission" date="2019-03" db="EMBL/GenBank/DDBJ databases">
        <title>Genomic Encyclopedia of Type Strains, Phase IV (KMG-IV): sequencing the most valuable type-strain genomes for metagenomic binning, comparative biology and taxonomic classification.</title>
        <authorList>
            <person name="Goeker M."/>
        </authorList>
    </citation>
    <scope>NUCLEOTIDE SEQUENCE [LARGE SCALE GENOMIC DNA]</scope>
    <source>
        <strain evidence="4 5">DSM 29489</strain>
    </source>
</reference>
<sequence>MALERVSKILKMADEANTSVIAFNCINYDMAYSAIAVAEQLQKPVLIMLYPEHNYAFNNADIKGFAEMVKALAAKVKIPIGLHLDHSSDFNYIMRAVKDGFTSVMFDGSMMPLEENIRLSRKIVEVARNFDVDVEAELGHVGFAKESDEENLDMYTKPDVAAEFCEATGVSSVAVAIGSAHGVYLEAPKLDLLRLNEINEATDVPLVLHGGSGIPNDQLEIAFTKGINKFNVGTEYFQLYYDSMHEYIETHKEERNVNLLFEMSKYVQGKLKDYLREKMKLSKF</sequence>
<dbReference type="InterPro" id="IPR000771">
    <property type="entry name" value="FBA_II"/>
</dbReference>
<protein>
    <submittedName>
        <fullName evidence="4">Fructose-bisphosphate aldolase class II</fullName>
    </submittedName>
</protein>
<feature type="binding site" evidence="3">
    <location>
        <position position="86"/>
    </location>
    <ligand>
        <name>Zn(2+)</name>
        <dbReference type="ChEBI" id="CHEBI:29105"/>
        <label>1</label>
        <note>catalytic</note>
    </ligand>
</feature>
<feature type="binding site" evidence="3">
    <location>
        <position position="107"/>
    </location>
    <ligand>
        <name>Zn(2+)</name>
        <dbReference type="ChEBI" id="CHEBI:29105"/>
        <label>2</label>
    </ligand>
</feature>
<dbReference type="GO" id="GO:0005829">
    <property type="term" value="C:cytosol"/>
    <property type="evidence" value="ECO:0007669"/>
    <property type="project" value="TreeGrafter"/>
</dbReference>
<dbReference type="CDD" id="cd00947">
    <property type="entry name" value="TBP_aldolase_IIB"/>
    <property type="match status" value="1"/>
</dbReference>
<feature type="binding site" evidence="3">
    <location>
        <position position="209"/>
    </location>
    <ligand>
        <name>Zn(2+)</name>
        <dbReference type="ChEBI" id="CHEBI:29105"/>
        <label>1</label>
        <note>catalytic</note>
    </ligand>
</feature>
<dbReference type="Gene3D" id="3.20.20.70">
    <property type="entry name" value="Aldolase class I"/>
    <property type="match status" value="1"/>
</dbReference>
<evidence type="ECO:0000256" key="1">
    <source>
        <dbReference type="PIRSR" id="PIRSR001359-1"/>
    </source>
</evidence>
<comment type="cofactor">
    <cofactor evidence="3">
        <name>Zn(2+)</name>
        <dbReference type="ChEBI" id="CHEBI:29105"/>
    </cofactor>
    <text evidence="3">Binds 2 Zn(2+) ions per subunit. One is catalytic and the other provides a structural contribution.</text>
</comment>
<keyword evidence="5" id="KW-1185">Reference proteome</keyword>
<name>A0A4R3KF28_9FIRM</name>
<feature type="active site" description="Proton donor" evidence="1">
    <location>
        <position position="85"/>
    </location>
</feature>
<comment type="caution">
    <text evidence="4">The sequence shown here is derived from an EMBL/GenBank/DDBJ whole genome shotgun (WGS) entry which is preliminary data.</text>
</comment>
<organism evidence="4 5">
    <name type="scientific">Muricomes intestini</name>
    <dbReference type="NCBI Taxonomy" id="1796634"/>
    <lineage>
        <taxon>Bacteria</taxon>
        <taxon>Bacillati</taxon>
        <taxon>Bacillota</taxon>
        <taxon>Clostridia</taxon>
        <taxon>Lachnospirales</taxon>
        <taxon>Lachnospiraceae</taxon>
        <taxon>Muricomes</taxon>
    </lineage>
</organism>
<proteinExistence type="predicted"/>
<dbReference type="PANTHER" id="PTHR30304">
    <property type="entry name" value="D-TAGATOSE-1,6-BISPHOSPHATE ALDOLASE"/>
    <property type="match status" value="1"/>
</dbReference>
<keyword evidence="3" id="KW-0479">Metal-binding</keyword>
<feature type="binding site" evidence="3">
    <location>
        <position position="137"/>
    </location>
    <ligand>
        <name>Zn(2+)</name>
        <dbReference type="ChEBI" id="CHEBI:29105"/>
        <label>2</label>
    </ligand>
</feature>
<dbReference type="SUPFAM" id="SSF51569">
    <property type="entry name" value="Aldolase"/>
    <property type="match status" value="1"/>
</dbReference>
<gene>
    <name evidence="4" type="ORF">EDD59_10349</name>
</gene>
<dbReference type="NCBIfam" id="TIGR00167">
    <property type="entry name" value="cbbA"/>
    <property type="match status" value="1"/>
</dbReference>
<dbReference type="EMBL" id="SLZZ01000003">
    <property type="protein sequence ID" value="TCS81633.1"/>
    <property type="molecule type" value="Genomic_DNA"/>
</dbReference>
<dbReference type="Proteomes" id="UP000295726">
    <property type="component" value="Unassembled WGS sequence"/>
</dbReference>
<dbReference type="OrthoDB" id="9803995at2"/>
<dbReference type="RefSeq" id="WP_132378889.1">
    <property type="nucleotide sequence ID" value="NZ_DAIQXH010000012.1"/>
</dbReference>
<dbReference type="InterPro" id="IPR050246">
    <property type="entry name" value="Class_II_FBP_aldolase"/>
</dbReference>
<feature type="binding site" evidence="2">
    <location>
        <begin position="231"/>
        <end position="234"/>
    </location>
    <ligand>
        <name>dihydroxyacetone phosphate</name>
        <dbReference type="ChEBI" id="CHEBI:57642"/>
    </ligand>
</feature>
<evidence type="ECO:0000313" key="4">
    <source>
        <dbReference type="EMBL" id="TCS81633.1"/>
    </source>
</evidence>
<evidence type="ECO:0000313" key="5">
    <source>
        <dbReference type="Proteomes" id="UP000295726"/>
    </source>
</evidence>
<dbReference type="GO" id="GO:0009025">
    <property type="term" value="F:tagatose-bisphosphate aldolase activity"/>
    <property type="evidence" value="ECO:0007669"/>
    <property type="project" value="TreeGrafter"/>
</dbReference>
<evidence type="ECO:0000256" key="2">
    <source>
        <dbReference type="PIRSR" id="PIRSR001359-2"/>
    </source>
</evidence>
<feature type="binding site" evidence="3">
    <location>
        <position position="181"/>
    </location>
    <ligand>
        <name>Zn(2+)</name>
        <dbReference type="ChEBI" id="CHEBI:29105"/>
        <label>1</label>
        <note>catalytic</note>
    </ligand>
</feature>
<evidence type="ECO:0000256" key="3">
    <source>
        <dbReference type="PIRSR" id="PIRSR001359-3"/>
    </source>
</evidence>
<dbReference type="Pfam" id="PF01116">
    <property type="entry name" value="F_bP_aldolase"/>
    <property type="match status" value="1"/>
</dbReference>
<keyword evidence="3" id="KW-0862">Zinc</keyword>
<dbReference type="GO" id="GO:0005975">
    <property type="term" value="P:carbohydrate metabolic process"/>
    <property type="evidence" value="ECO:0007669"/>
    <property type="project" value="InterPro"/>
</dbReference>